<evidence type="ECO:0000256" key="2">
    <source>
        <dbReference type="SAM" id="SignalP"/>
    </source>
</evidence>
<feature type="signal peptide" evidence="2">
    <location>
        <begin position="1"/>
        <end position="30"/>
    </location>
</feature>
<dbReference type="Gene3D" id="2.60.40.10">
    <property type="entry name" value="Immunoglobulins"/>
    <property type="match status" value="5"/>
</dbReference>
<dbReference type="InterPro" id="IPR013783">
    <property type="entry name" value="Ig-like_fold"/>
</dbReference>
<feature type="region of interest" description="Disordered" evidence="1">
    <location>
        <begin position="1208"/>
        <end position="1250"/>
    </location>
</feature>
<evidence type="ECO:0000259" key="3">
    <source>
        <dbReference type="PROSITE" id="PS50853"/>
    </source>
</evidence>
<sequence>MLTRIMIDRGAHTAFMLFILLGFNIHLALCNKGSPGLALPQRVELPIGSDLNISCTIDTEYFSQIEQTCNASQLYFKMSTHQGSRETIYKTKPYIWYINDTSILFTAHNLSEQDATYVCMCDMHGIDQSKVFVGSPPSKVQDFECTSYNWDYMFCNFTTPKNSIITKYNVSFETQKNSIYRYYVDCNFDGAPIVNCNITNEKYRKFNEYFYFRLEMSNALGQEIQYVEVNNVERMLLAQPGEQLKLLNTTKDSICITWIMPRRSNFNGGVLWSVLVTPENFSTIMRPMWRNNSSTVHDTLCLTELPYAGYKYLLELRVRNNKTKSRFSQPLNYYFRTAPERPDRPPRVTNGSFYVYSSESQLTVYWEQLEKHEMNGDNFTYVISEFRVNGKLNDTSRIKMDMNSATIENWNKTVKHELLIRSSNNVNTSVEASRLVIPAITSEDTRQRVPKKIRSVYHSSNASYTISWKEPNNSSELINYTVFWCNSKPALQSKCNGTIHFEHVPRDRVQFTTRSAQPTSLNMAVSANYVDRNTGMHWMSCSRDVSDDLAKMEPSIEEVTNSSLAVKWSTERVCPAILSGYNLTYCQRSAGKPDNCTTKVLDSNAVDFTIHNLEPYTYYSVKMFMYSSSRASKYSDELINRTGEAAPTQPRQLQYSRLSNTSVILSWKPPLKANGVVRAYEGSFRHHNKTEYFKLPAYTDELVDNEKLVIYELGNLTAYTHYEISIRARTLYSSEPSNVIRFRTAVGVPSPPQYLSAENKLESMTLEWVAPLQPAGRLEYYEVSVRERDENNSVISQRSSYISGEQNRSCVMMTPVCTPMHAFYYQVRAVNVEQLEQQLEEHKVPHFITSWPQQCAAQPALNAAAWKQLENYSNASLYRLHKSSWTVQQVSCSPDGRNNTKALLTSVQLIVIAIVLFGTGHVAIRKYQKMSDIDLELPSGLKETLKKPMESSSLGLGLGLGGMTVGERVTNAGGIIDSRMDSPPQYSPQDLPHDFGGSGNESAKLLLANNSSSSGCGMERLDGYEEDQQAVTSLPPASYLSMSQSNYLDDDSVNNANATELIATTHAAAAAAENAAAGGYIKPTQMKNWNSNANNTPTNANSLPLSGYVPVQVLQQARANPPAAAPTTAVPQPQQLHLLSSSNYVQAADLHKLKAAAPTSTPPPSVAPPAANSFGYTSMEQLQRTGLMKPTVPSYVQPPANLHHQRLLQQQQSSLHPHPHHQQQQLQQTHHQQHQQQQQQQQQPNIGGYVTPQDLNAIALNRHML</sequence>
<dbReference type="InterPro" id="IPR003961">
    <property type="entry name" value="FN3_dom"/>
</dbReference>
<accession>A0A6P8Y0T1</accession>
<dbReference type="GeneID" id="117578252"/>
<keyword evidence="4" id="KW-1185">Reference proteome</keyword>
<organism evidence="4 5">
    <name type="scientific">Drosophila albomicans</name>
    <name type="common">Fruit fly</name>
    <dbReference type="NCBI Taxonomy" id="7291"/>
    <lineage>
        <taxon>Eukaryota</taxon>
        <taxon>Metazoa</taxon>
        <taxon>Ecdysozoa</taxon>
        <taxon>Arthropoda</taxon>
        <taxon>Hexapoda</taxon>
        <taxon>Insecta</taxon>
        <taxon>Pterygota</taxon>
        <taxon>Neoptera</taxon>
        <taxon>Endopterygota</taxon>
        <taxon>Diptera</taxon>
        <taxon>Brachycera</taxon>
        <taxon>Muscomorpha</taxon>
        <taxon>Ephydroidea</taxon>
        <taxon>Drosophilidae</taxon>
        <taxon>Drosophila</taxon>
    </lineage>
</organism>
<evidence type="ECO:0000313" key="5">
    <source>
        <dbReference type="RefSeq" id="XP_034119563.1"/>
    </source>
</evidence>
<dbReference type="PANTHER" id="PTHR46957:SF3">
    <property type="entry name" value="CYTOKINE RECEPTOR"/>
    <property type="match status" value="1"/>
</dbReference>
<dbReference type="CDD" id="cd00063">
    <property type="entry name" value="FN3"/>
    <property type="match status" value="3"/>
</dbReference>
<evidence type="ECO:0000256" key="1">
    <source>
        <dbReference type="SAM" id="MobiDB-lite"/>
    </source>
</evidence>
<gene>
    <name evidence="5" type="primary">LOC117578252</name>
</gene>
<dbReference type="InterPro" id="IPR036116">
    <property type="entry name" value="FN3_sf"/>
</dbReference>
<keyword evidence="5" id="KW-0675">Receptor</keyword>
<name>A0A6P8Y0T1_DROAB</name>
<feature type="region of interest" description="Disordered" evidence="1">
    <location>
        <begin position="980"/>
        <end position="1000"/>
    </location>
</feature>
<dbReference type="GO" id="GO:0016020">
    <property type="term" value="C:membrane"/>
    <property type="evidence" value="ECO:0007669"/>
    <property type="project" value="UniProtKB-SubCell"/>
</dbReference>
<evidence type="ECO:0000313" key="4">
    <source>
        <dbReference type="Proteomes" id="UP000515160"/>
    </source>
</evidence>
<dbReference type="Proteomes" id="UP000515160">
    <property type="component" value="Chromosome X"/>
</dbReference>
<dbReference type="InterPro" id="IPR050713">
    <property type="entry name" value="RTP_Phos/Ushers"/>
</dbReference>
<feature type="domain" description="Fibronectin type-III" evidence="3">
    <location>
        <begin position="748"/>
        <end position="853"/>
    </location>
</feature>
<protein>
    <submittedName>
        <fullName evidence="5">Cytokine receptor</fullName>
    </submittedName>
</protein>
<dbReference type="SUPFAM" id="SSF49265">
    <property type="entry name" value="Fibronectin type III"/>
    <property type="match status" value="4"/>
</dbReference>
<proteinExistence type="predicted"/>
<dbReference type="Pfam" id="PF00041">
    <property type="entry name" value="fn3"/>
    <property type="match status" value="2"/>
</dbReference>
<feature type="domain" description="Fibronectin type-III" evidence="3">
    <location>
        <begin position="649"/>
        <end position="747"/>
    </location>
</feature>
<feature type="domain" description="Fibronectin type-III" evidence="3">
    <location>
        <begin position="550"/>
        <end position="645"/>
    </location>
</feature>
<keyword evidence="2" id="KW-0732">Signal</keyword>
<feature type="domain" description="Fibronectin type-III" evidence="3">
    <location>
        <begin position="342"/>
        <end position="444"/>
    </location>
</feature>
<reference evidence="5" key="1">
    <citation type="submission" date="2025-08" db="UniProtKB">
        <authorList>
            <consortium name="RefSeq"/>
        </authorList>
    </citation>
    <scope>IDENTIFICATION</scope>
    <source>
        <strain evidence="5">15112-1751.03</strain>
        <tissue evidence="5">Whole Adult</tissue>
    </source>
</reference>
<dbReference type="CTD" id="32976"/>
<dbReference type="PANTHER" id="PTHR46957">
    <property type="entry name" value="CYTOKINE RECEPTOR"/>
    <property type="match status" value="1"/>
</dbReference>
<feature type="compositionally biased region" description="Low complexity" evidence="1">
    <location>
        <begin position="1208"/>
        <end position="1243"/>
    </location>
</feature>
<dbReference type="PROSITE" id="PS50853">
    <property type="entry name" value="FN3"/>
    <property type="match status" value="4"/>
</dbReference>
<dbReference type="RefSeq" id="XP_034119563.1">
    <property type="nucleotide sequence ID" value="XM_034263672.2"/>
</dbReference>
<dbReference type="AlphaFoldDB" id="A0A6P8Y0T1"/>
<feature type="chain" id="PRO_5027865474" evidence="2">
    <location>
        <begin position="31"/>
        <end position="1265"/>
    </location>
</feature>
<dbReference type="OrthoDB" id="6381660at2759"/>
<dbReference type="SMART" id="SM00060">
    <property type="entry name" value="FN3"/>
    <property type="match status" value="5"/>
</dbReference>